<proteinExistence type="inferred from homology"/>
<dbReference type="InterPro" id="IPR032259">
    <property type="entry name" value="HIBYL-CoA-H"/>
</dbReference>
<evidence type="ECO:0000313" key="10">
    <source>
        <dbReference type="RefSeq" id="XP_022257236.1"/>
    </source>
</evidence>
<gene>
    <name evidence="10" type="primary">LOC106473020</name>
</gene>
<evidence type="ECO:0000256" key="6">
    <source>
        <dbReference type="ARBA" id="ARBA00024871"/>
    </source>
</evidence>
<keyword evidence="5" id="KW-0378">Hydrolase</keyword>
<dbReference type="Gene3D" id="3.90.226.10">
    <property type="entry name" value="2-enoyl-CoA Hydratase, Chain A, domain 1"/>
    <property type="match status" value="2"/>
</dbReference>
<evidence type="ECO:0000313" key="9">
    <source>
        <dbReference type="Proteomes" id="UP000694941"/>
    </source>
</evidence>
<name>A0ABM1TMY0_LIMPO</name>
<dbReference type="InterPro" id="IPR029045">
    <property type="entry name" value="ClpP/crotonase-like_dom_sf"/>
</dbReference>
<evidence type="ECO:0000256" key="4">
    <source>
        <dbReference type="ARBA" id="ARBA00016714"/>
    </source>
</evidence>
<dbReference type="RefSeq" id="XP_022257236.1">
    <property type="nucleotide sequence ID" value="XM_022401528.1"/>
</dbReference>
<dbReference type="EC" id="3.1.2.4" evidence="3"/>
<comment type="function">
    <text evidence="6">Hydrolyzes 3-hydroxyisobutyryl-CoA (HIBYL-CoA), a saline catabolite. Has high activity toward isobutyryl-CoA. Could be an isobutyryl-CoA dehydrogenase that functions in valine catabolism. Also hydrolyzes 3-hydroxypropanoyl-CoA.</text>
</comment>
<organism evidence="9 10">
    <name type="scientific">Limulus polyphemus</name>
    <name type="common">Atlantic horseshoe crab</name>
    <dbReference type="NCBI Taxonomy" id="6850"/>
    <lineage>
        <taxon>Eukaryota</taxon>
        <taxon>Metazoa</taxon>
        <taxon>Ecdysozoa</taxon>
        <taxon>Arthropoda</taxon>
        <taxon>Chelicerata</taxon>
        <taxon>Merostomata</taxon>
        <taxon>Xiphosura</taxon>
        <taxon>Limulidae</taxon>
        <taxon>Limulus</taxon>
    </lineage>
</organism>
<dbReference type="GeneID" id="106473020"/>
<evidence type="ECO:0000256" key="3">
    <source>
        <dbReference type="ARBA" id="ARBA00011915"/>
    </source>
</evidence>
<dbReference type="SUPFAM" id="SSF52096">
    <property type="entry name" value="ClpP/crotonase"/>
    <property type="match status" value="1"/>
</dbReference>
<evidence type="ECO:0000259" key="8">
    <source>
        <dbReference type="Pfam" id="PF16113"/>
    </source>
</evidence>
<protein>
    <recommendedName>
        <fullName evidence="4">3-hydroxyisobutyryl-CoA hydrolase, mitochondrial</fullName>
        <ecNumber evidence="3">3.1.2.4</ecNumber>
    </recommendedName>
    <alternativeName>
        <fullName evidence="7">3-hydroxyisobutyryl-coenzyme A hydrolase</fullName>
    </alternativeName>
</protein>
<evidence type="ECO:0000256" key="2">
    <source>
        <dbReference type="ARBA" id="ARBA00005254"/>
    </source>
</evidence>
<evidence type="ECO:0000256" key="7">
    <source>
        <dbReference type="ARBA" id="ARBA00031181"/>
    </source>
</evidence>
<dbReference type="PANTHER" id="PTHR43176:SF3">
    <property type="entry name" value="3-HYDROXYISOBUTYRYL-COA HYDROLASE, MITOCHONDRIAL"/>
    <property type="match status" value="1"/>
</dbReference>
<sequence length="306" mass="34638">MILRVVKRFCWKRLTSSILRNISTLTTDEVILDKIGNKGIVTLNRPKALNALSMTMIRKILNQMKGAGLSVHGHFRVATERTVFAMPEAAIGFFASVGGSHFLPRLQGKLGLYLALTGCRLTGHDVVKAGVATHFVDSGRINTIEEKLLKMESPSFQEIDKLLCKNQEQSPIKDGDLSFQLLLSKINTQFDGGSLNAIIENLRRDKSEWANQHLQTLFKMSPTSLKIIFHQLELGKNMSLQECLKMEYRISQRVMKNQDFFEGVRAFLIDKDNKPMWMPATVEEVSDNVLKSYFAALPKDKELVFF</sequence>
<dbReference type="PANTHER" id="PTHR43176">
    <property type="entry name" value="3-HYDROXYISOBUTYRYL-COA HYDROLASE-RELATED"/>
    <property type="match status" value="1"/>
</dbReference>
<evidence type="ECO:0000256" key="1">
    <source>
        <dbReference type="ARBA" id="ARBA00001709"/>
    </source>
</evidence>
<comment type="catalytic activity">
    <reaction evidence="1">
        <text>3-hydroxy-2-methylpropanoyl-CoA + H2O = 3-hydroxy-2-methylpropanoate + CoA + H(+)</text>
        <dbReference type="Rhea" id="RHEA:20888"/>
        <dbReference type="ChEBI" id="CHEBI:11805"/>
        <dbReference type="ChEBI" id="CHEBI:15377"/>
        <dbReference type="ChEBI" id="CHEBI:15378"/>
        <dbReference type="ChEBI" id="CHEBI:57287"/>
        <dbReference type="ChEBI" id="CHEBI:57340"/>
        <dbReference type="EC" id="3.1.2.4"/>
    </reaction>
</comment>
<evidence type="ECO:0000256" key="5">
    <source>
        <dbReference type="ARBA" id="ARBA00022801"/>
    </source>
</evidence>
<dbReference type="InterPro" id="IPR045004">
    <property type="entry name" value="ECH_dom"/>
</dbReference>
<accession>A0ABM1TMY0</accession>
<keyword evidence="9" id="KW-1185">Reference proteome</keyword>
<dbReference type="Pfam" id="PF16113">
    <property type="entry name" value="ECH_2"/>
    <property type="match status" value="1"/>
</dbReference>
<feature type="domain" description="Enoyl-CoA hydratase/isomerase" evidence="8">
    <location>
        <begin position="66"/>
        <end position="294"/>
    </location>
</feature>
<dbReference type="Proteomes" id="UP000694941">
    <property type="component" value="Unplaced"/>
</dbReference>
<comment type="similarity">
    <text evidence="2">Belongs to the enoyl-CoA hydratase/isomerase family.</text>
</comment>
<dbReference type="CDD" id="cd06558">
    <property type="entry name" value="crotonase-like"/>
    <property type="match status" value="1"/>
</dbReference>
<reference evidence="10" key="1">
    <citation type="submission" date="2025-08" db="UniProtKB">
        <authorList>
            <consortium name="RefSeq"/>
        </authorList>
    </citation>
    <scope>IDENTIFICATION</scope>
    <source>
        <tissue evidence="10">Muscle</tissue>
    </source>
</reference>